<dbReference type="KEGG" id="glz:GLAREA_02391"/>
<dbReference type="HOGENOM" id="CLU_042328_0_0_1"/>
<dbReference type="AlphaFoldDB" id="S3DIU8"/>
<protein>
    <submittedName>
        <fullName evidence="1">Uncharacterized protein</fullName>
    </submittedName>
</protein>
<accession>S3DIU8</accession>
<gene>
    <name evidence="1" type="ORF">GLAREA_02391</name>
</gene>
<dbReference type="GeneID" id="19461448"/>
<keyword evidence="2" id="KW-1185">Reference proteome</keyword>
<name>S3DIU8_GLAL2</name>
<proteinExistence type="predicted"/>
<dbReference type="EMBL" id="KE145370">
    <property type="protein sequence ID" value="EPE26478.1"/>
    <property type="molecule type" value="Genomic_DNA"/>
</dbReference>
<organism evidence="1 2">
    <name type="scientific">Glarea lozoyensis (strain ATCC 20868 / MF5171)</name>
    <dbReference type="NCBI Taxonomy" id="1116229"/>
    <lineage>
        <taxon>Eukaryota</taxon>
        <taxon>Fungi</taxon>
        <taxon>Dikarya</taxon>
        <taxon>Ascomycota</taxon>
        <taxon>Pezizomycotina</taxon>
        <taxon>Leotiomycetes</taxon>
        <taxon>Helotiales</taxon>
        <taxon>Helotiaceae</taxon>
        <taxon>Glarea</taxon>
    </lineage>
</organism>
<dbReference type="Proteomes" id="UP000016922">
    <property type="component" value="Unassembled WGS sequence"/>
</dbReference>
<dbReference type="RefSeq" id="XP_008085668.1">
    <property type="nucleotide sequence ID" value="XM_008087477.1"/>
</dbReference>
<evidence type="ECO:0000313" key="2">
    <source>
        <dbReference type="Proteomes" id="UP000016922"/>
    </source>
</evidence>
<sequence length="437" mass="49689">MAVEVSNHGSRLDQASIYPFSIDDRVESGKEFQKAKLQLEAKLKSIRSYFNSPHAPAHTAPPACDRCNSKNHRIAGAYHDFYSSNPPYGVDESRYRDALDRALRDPSGPQLAEMHRVFGAALQQHLKNDLCASQPGDNEDTQAYKDATASMFDSGNHSTQEIVQFYIESQLKASKETKVAEFIKGLQYATTPEQRAQAYINFYCKSDSTDTAQQRNFKTKYTRIFEQLNPHDTVVSAMRSEAEEAQASKVSKLSQSLGEMQMAFSAHQKNKARKAEKDKRMNDREISPRYANCGMEDCPLDINIQTDETIECTICEWLERKGSRRERVYYCSVEHAEEDFENHDRREHQCCMGPRCIYYPDIGPGGESRQDGGELCGICFDCEDHGIISFFCSNDCYQTNMESHRDESHYDRGVANKSQNLDTYTPSPDLEVVESHL</sequence>
<dbReference type="OrthoDB" id="3433981at2759"/>
<reference evidence="1 2" key="1">
    <citation type="journal article" date="2013" name="BMC Genomics">
        <title>Genomics-driven discovery of the pneumocandin biosynthetic gene cluster in the fungus Glarea lozoyensis.</title>
        <authorList>
            <person name="Chen L."/>
            <person name="Yue Q."/>
            <person name="Zhang X."/>
            <person name="Xiang M."/>
            <person name="Wang C."/>
            <person name="Li S."/>
            <person name="Che Y."/>
            <person name="Ortiz-Lopez F.J."/>
            <person name="Bills G.F."/>
            <person name="Liu X."/>
            <person name="An Z."/>
        </authorList>
    </citation>
    <scope>NUCLEOTIDE SEQUENCE [LARGE SCALE GENOMIC DNA]</scope>
    <source>
        <strain evidence="2">ATCC 20868 / MF5171</strain>
    </source>
</reference>
<dbReference type="OMA" id="ECAICEW"/>
<evidence type="ECO:0000313" key="1">
    <source>
        <dbReference type="EMBL" id="EPE26478.1"/>
    </source>
</evidence>
<dbReference type="eggNOG" id="ENOG502RX5D">
    <property type="taxonomic scope" value="Eukaryota"/>
</dbReference>